<dbReference type="GO" id="GO:0000398">
    <property type="term" value="P:mRNA splicing, via spliceosome"/>
    <property type="evidence" value="ECO:0007669"/>
    <property type="project" value="InterPro"/>
</dbReference>
<dbReference type="Proteomes" id="UP000596660">
    <property type="component" value="Unplaced"/>
</dbReference>
<evidence type="ECO:0000256" key="8">
    <source>
        <dbReference type="PROSITE-ProRule" id="PRU00723"/>
    </source>
</evidence>
<dbReference type="GO" id="GO:0008270">
    <property type="term" value="F:zinc ion binding"/>
    <property type="evidence" value="ECO:0007669"/>
    <property type="project" value="UniProtKB-KW"/>
</dbReference>
<evidence type="ECO:0000259" key="10">
    <source>
        <dbReference type="PROSITE" id="PS50102"/>
    </source>
</evidence>
<dbReference type="GO" id="GO:0003723">
    <property type="term" value="F:RNA binding"/>
    <property type="evidence" value="ECO:0007669"/>
    <property type="project" value="UniProtKB-UniRule"/>
</dbReference>
<keyword evidence="13" id="KW-1185">Reference proteome</keyword>
<reference evidence="12" key="1">
    <citation type="journal article" date="2017" name="Nature">
        <title>The genome of Chenopodium quinoa.</title>
        <authorList>
            <person name="Jarvis D.E."/>
            <person name="Ho Y.S."/>
            <person name="Lightfoot D.J."/>
            <person name="Schmoeckel S.M."/>
            <person name="Li B."/>
            <person name="Borm T.J.A."/>
            <person name="Ohyanagi H."/>
            <person name="Mineta K."/>
            <person name="Michell C.T."/>
            <person name="Saber N."/>
            <person name="Kharbatia N.M."/>
            <person name="Rupper R.R."/>
            <person name="Sharp A.R."/>
            <person name="Dally N."/>
            <person name="Boughton B.A."/>
            <person name="Woo Y.H."/>
            <person name="Gao G."/>
            <person name="Schijlen E.G.W.M."/>
            <person name="Guo X."/>
            <person name="Momin A.A."/>
            <person name="Negrao S."/>
            <person name="Al-Babili S."/>
            <person name="Gehring C."/>
            <person name="Roessner U."/>
            <person name="Jung C."/>
            <person name="Murphy K."/>
            <person name="Arold S.T."/>
            <person name="Gojobori T."/>
            <person name="van der Linden C.G."/>
            <person name="van Loo E.N."/>
            <person name="Jellen E.N."/>
            <person name="Maughan P.J."/>
            <person name="Tester M."/>
        </authorList>
    </citation>
    <scope>NUCLEOTIDE SEQUENCE [LARGE SCALE GENOMIC DNA]</scope>
    <source>
        <strain evidence="12">cv. PI 614886</strain>
    </source>
</reference>
<feature type="compositionally biased region" description="Basic and acidic residues" evidence="9">
    <location>
        <begin position="508"/>
        <end position="523"/>
    </location>
</feature>
<sequence length="982" mass="113855">MMAVKEDNRQEVEEREIDKNTIKDNGNGNDNSITMATMSRKEKRKALKKMKRKLVRKEIAKKEREEEEARWNDPEEQMRLLRLEQEEAESMARERMDCFEFKANNENASEANEDDDWEYIEEGPAEIIWIGNEIIVKKKKIRVPKKASEILKENQESERPISNPLAPQSEAFEDYRSAKEVLESVAQQFPNFGTEQDKAHCPFHLKTGVCRFGARCSRVHFYPDKACTILIKNMYNGPGLAWKQDEGLEHTDEEVKQSFEDFYEDVHTEFFKFGELVNFKVCKNGSSHLRGNLYVHYKSLESAMLAYQSTNGRYFAGKLLTCEFINVTRWRVVICGEYMKSRFKVGHKLGIEFSQSCSRGSACNFIHCFQNPGGDYEWADWDKPAPRYWLKKMTALFGYTGDDFTDEVGLRYHSRRSRSRGLDSPHRKSLSDEDDGYKSRRGRHSPHRGDGRETSNLDKEMQKERRTYLDYRCFKHSEIDNVDVSEGITDGHRSVGIKRRSKKRKRERVSADQDKNRKVEAIKMYHSRRSRSRGLDSPHRKSCSNEDDGYKRRRGRYSPRRGDDRETSNLDREMQEERRTCQDSRFDVSEGSTDGQGYVAGTKRSSKKRERERLFTDQDNKSRKVDVNSSKGEIAEGGVSDRYHEHKSRSSSRQNGVAESARECRHNKVDKSDVGKSPYGEKNYDEFHRYKDKRVTAKKIEAASLNYNSHGDSQDNEEDEHHSRSKEKSRMMKDEAESSSSASQCSDDSRLVKVEKRQQKKRRKKFENHQMEISLADTKRNRERIDEEDRHCGHRSAQHHVKEPGMSEVDSNAYRGLVEVDAENFVSIDRSISYCGTCNETARSDFMNPDVQGGILCRSSDGDKLHDSSNRDSAPERERMLQVYRSDEEATAPGMVATSLVHTSCKGTDNEAKGELEKACRLAALKKLEEIRMKKDTQTFHCREPIESLKICTEENIHGRVLEKANSSKVEVCETSIKRRRI</sequence>
<keyword evidence="3 8" id="KW-0863">Zinc-finger</keyword>
<keyword evidence="4 8" id="KW-0862">Zinc</keyword>
<protein>
    <recommendedName>
        <fullName evidence="14">Zinc finger CCCH domain-containing protein 5</fullName>
    </recommendedName>
</protein>
<evidence type="ECO:0000256" key="6">
    <source>
        <dbReference type="ARBA" id="ARBA00023125"/>
    </source>
</evidence>
<dbReference type="AlphaFoldDB" id="A0A803NBK2"/>
<evidence type="ECO:0000313" key="12">
    <source>
        <dbReference type="EnsemblPlants" id="AUR62043443-RA:cds"/>
    </source>
</evidence>
<evidence type="ECO:0000256" key="3">
    <source>
        <dbReference type="ARBA" id="ARBA00022771"/>
    </source>
</evidence>
<evidence type="ECO:0008006" key="14">
    <source>
        <dbReference type="Google" id="ProtNLM"/>
    </source>
</evidence>
<feature type="compositionally biased region" description="Basic and acidic residues" evidence="9">
    <location>
        <begin position="719"/>
        <end position="736"/>
    </location>
</feature>
<dbReference type="InterPro" id="IPR012677">
    <property type="entry name" value="Nucleotide-bd_a/b_plait_sf"/>
</dbReference>
<proteinExistence type="predicted"/>
<evidence type="ECO:0000256" key="1">
    <source>
        <dbReference type="ARBA" id="ARBA00022723"/>
    </source>
</evidence>
<name>A0A803NBK2_CHEQI</name>
<dbReference type="Gene3D" id="3.30.70.330">
    <property type="match status" value="1"/>
</dbReference>
<dbReference type="GO" id="GO:0003677">
    <property type="term" value="F:DNA binding"/>
    <property type="evidence" value="ECO:0007669"/>
    <property type="project" value="UniProtKB-KW"/>
</dbReference>
<dbReference type="PROSITE" id="PS50103">
    <property type="entry name" value="ZF_C3H1"/>
    <property type="match status" value="1"/>
</dbReference>
<evidence type="ECO:0000259" key="11">
    <source>
        <dbReference type="PROSITE" id="PS50103"/>
    </source>
</evidence>
<evidence type="ECO:0000313" key="13">
    <source>
        <dbReference type="Proteomes" id="UP000596660"/>
    </source>
</evidence>
<dbReference type="PANTHER" id="PTHR12620">
    <property type="entry name" value="U2 SNRNP AUXILIARY FACTOR, SMALL SUBUNIT"/>
    <property type="match status" value="1"/>
</dbReference>
<evidence type="ECO:0000256" key="4">
    <source>
        <dbReference type="ARBA" id="ARBA00022833"/>
    </source>
</evidence>
<keyword evidence="2" id="KW-0677">Repeat</keyword>
<feature type="compositionally biased region" description="Basic and acidic residues" evidence="9">
    <location>
        <begin position="747"/>
        <end position="757"/>
    </location>
</feature>
<dbReference type="EnsemblPlants" id="AUR62043443-RA">
    <property type="protein sequence ID" value="AUR62043443-RA:cds"/>
    <property type="gene ID" value="AUR62043443"/>
</dbReference>
<keyword evidence="5 7" id="KW-0694">RNA-binding</keyword>
<feature type="region of interest" description="Disordered" evidence="9">
    <location>
        <begin position="486"/>
        <end position="690"/>
    </location>
</feature>
<feature type="compositionally biased region" description="Basic residues" evidence="9">
    <location>
        <begin position="495"/>
        <end position="507"/>
    </location>
</feature>
<dbReference type="InterPro" id="IPR003954">
    <property type="entry name" value="RRM_euk-type"/>
</dbReference>
<dbReference type="GO" id="GO:0089701">
    <property type="term" value="C:U2AF complex"/>
    <property type="evidence" value="ECO:0007669"/>
    <property type="project" value="InterPro"/>
</dbReference>
<feature type="compositionally biased region" description="Basic and acidic residues" evidence="9">
    <location>
        <begin position="609"/>
        <end position="626"/>
    </location>
</feature>
<feature type="compositionally biased region" description="Basic and acidic residues" evidence="9">
    <location>
        <begin position="1"/>
        <end position="22"/>
    </location>
</feature>
<feature type="region of interest" description="Disordered" evidence="9">
    <location>
        <begin position="858"/>
        <end position="877"/>
    </location>
</feature>
<dbReference type="PROSITE" id="PS50102">
    <property type="entry name" value="RRM"/>
    <property type="match status" value="1"/>
</dbReference>
<feature type="zinc finger region" description="C3H1-type" evidence="8">
    <location>
        <begin position="195"/>
        <end position="223"/>
    </location>
</feature>
<feature type="compositionally biased region" description="Basic and acidic residues" evidence="9">
    <location>
        <begin position="860"/>
        <end position="877"/>
    </location>
</feature>
<dbReference type="PRINTS" id="PR01848">
    <property type="entry name" value="U2AUXFACTOR"/>
</dbReference>
<dbReference type="InterPro" id="IPR000504">
    <property type="entry name" value="RRM_dom"/>
</dbReference>
<dbReference type="SMART" id="SM00361">
    <property type="entry name" value="RRM_1"/>
    <property type="match status" value="1"/>
</dbReference>
<reference evidence="12" key="2">
    <citation type="submission" date="2021-03" db="UniProtKB">
        <authorList>
            <consortium name="EnsemblPlants"/>
        </authorList>
    </citation>
    <scope>IDENTIFICATION</scope>
</reference>
<feature type="compositionally biased region" description="Basic and acidic residues" evidence="9">
    <location>
        <begin position="447"/>
        <end position="460"/>
    </location>
</feature>
<evidence type="ECO:0000256" key="2">
    <source>
        <dbReference type="ARBA" id="ARBA00022737"/>
    </source>
</evidence>
<feature type="compositionally biased region" description="Basic and acidic residues" evidence="9">
    <location>
        <begin position="420"/>
        <end position="431"/>
    </location>
</feature>
<feature type="region of interest" description="Disordered" evidence="9">
    <location>
        <begin position="706"/>
        <end position="785"/>
    </location>
</feature>
<feature type="domain" description="RRM" evidence="10">
    <location>
        <begin position="227"/>
        <end position="327"/>
    </location>
</feature>
<feature type="compositionally biased region" description="Basic and acidic residues" evidence="9">
    <location>
        <begin position="560"/>
        <end position="588"/>
    </location>
</feature>
<dbReference type="FunFam" id="3.30.70.330:FF:000318">
    <property type="entry name" value="Zinc finger CCCH domain-containing protein 5"/>
    <property type="match status" value="1"/>
</dbReference>
<dbReference type="InterPro" id="IPR035979">
    <property type="entry name" value="RBD_domain_sf"/>
</dbReference>
<keyword evidence="6" id="KW-0238">DNA-binding</keyword>
<organism evidence="12 13">
    <name type="scientific">Chenopodium quinoa</name>
    <name type="common">Quinoa</name>
    <dbReference type="NCBI Taxonomy" id="63459"/>
    <lineage>
        <taxon>Eukaryota</taxon>
        <taxon>Viridiplantae</taxon>
        <taxon>Streptophyta</taxon>
        <taxon>Embryophyta</taxon>
        <taxon>Tracheophyta</taxon>
        <taxon>Spermatophyta</taxon>
        <taxon>Magnoliopsida</taxon>
        <taxon>eudicotyledons</taxon>
        <taxon>Gunneridae</taxon>
        <taxon>Pentapetalae</taxon>
        <taxon>Caryophyllales</taxon>
        <taxon>Chenopodiaceae</taxon>
        <taxon>Chenopodioideae</taxon>
        <taxon>Atripliceae</taxon>
        <taxon>Chenopodium</taxon>
    </lineage>
</organism>
<feature type="compositionally biased region" description="Basic and acidic residues" evidence="9">
    <location>
        <begin position="660"/>
        <end position="674"/>
    </location>
</feature>
<dbReference type="SUPFAM" id="SSF54928">
    <property type="entry name" value="RNA-binding domain, RBD"/>
    <property type="match status" value="1"/>
</dbReference>
<dbReference type="Pfam" id="PF00642">
    <property type="entry name" value="zf-CCCH"/>
    <property type="match status" value="1"/>
</dbReference>
<dbReference type="Gramene" id="AUR62043443-RA">
    <property type="protein sequence ID" value="AUR62043443-RA:cds"/>
    <property type="gene ID" value="AUR62043443"/>
</dbReference>
<dbReference type="InterPro" id="IPR009145">
    <property type="entry name" value="U2AF_small"/>
</dbReference>
<evidence type="ECO:0000256" key="9">
    <source>
        <dbReference type="SAM" id="MobiDB-lite"/>
    </source>
</evidence>
<dbReference type="SMART" id="SM00356">
    <property type="entry name" value="ZnF_C3H1"/>
    <property type="match status" value="2"/>
</dbReference>
<feature type="domain" description="C3H1-type" evidence="11">
    <location>
        <begin position="195"/>
        <end position="223"/>
    </location>
</feature>
<feature type="region of interest" description="Disordered" evidence="9">
    <location>
        <begin position="415"/>
        <end position="460"/>
    </location>
</feature>
<evidence type="ECO:0000256" key="7">
    <source>
        <dbReference type="PROSITE-ProRule" id="PRU00176"/>
    </source>
</evidence>
<evidence type="ECO:0000256" key="5">
    <source>
        <dbReference type="ARBA" id="ARBA00022884"/>
    </source>
</evidence>
<keyword evidence="1 8" id="KW-0479">Metal-binding</keyword>
<feature type="region of interest" description="Disordered" evidence="9">
    <location>
        <begin position="1"/>
        <end position="47"/>
    </location>
</feature>
<accession>A0A803NBK2</accession>
<feature type="compositionally biased region" description="Polar residues" evidence="9">
    <location>
        <begin position="23"/>
        <end position="37"/>
    </location>
</feature>
<dbReference type="InterPro" id="IPR000571">
    <property type="entry name" value="Znf_CCCH"/>
</dbReference>